<protein>
    <submittedName>
        <fullName evidence="2">Uncharacterized protein</fullName>
    </submittedName>
</protein>
<proteinExistence type="predicted"/>
<accession>A0AA36DQ55</accession>
<evidence type="ECO:0000313" key="2">
    <source>
        <dbReference type="EMBL" id="CAJ0591648.1"/>
    </source>
</evidence>
<keyword evidence="3" id="KW-1185">Reference proteome</keyword>
<name>A0AA36DQ55_CYLNA</name>
<organism evidence="2 3">
    <name type="scientific">Cylicocyclus nassatus</name>
    <name type="common">Nematode worm</name>
    <dbReference type="NCBI Taxonomy" id="53992"/>
    <lineage>
        <taxon>Eukaryota</taxon>
        <taxon>Metazoa</taxon>
        <taxon>Ecdysozoa</taxon>
        <taxon>Nematoda</taxon>
        <taxon>Chromadorea</taxon>
        <taxon>Rhabditida</taxon>
        <taxon>Rhabditina</taxon>
        <taxon>Rhabditomorpha</taxon>
        <taxon>Strongyloidea</taxon>
        <taxon>Strongylidae</taxon>
        <taxon>Cylicocyclus</taxon>
    </lineage>
</organism>
<evidence type="ECO:0000256" key="1">
    <source>
        <dbReference type="SAM" id="MobiDB-lite"/>
    </source>
</evidence>
<dbReference type="EMBL" id="CATQJL010000001">
    <property type="protein sequence ID" value="CAJ0591648.1"/>
    <property type="molecule type" value="Genomic_DNA"/>
</dbReference>
<sequence length="84" mass="9498">MTIPVFRQLRDGRFCCSPCQCKKSRGFVVQEERRCIYKCKLLEGGITNAKGFHRAAERTEWKLKGTTQREGHGARGAIPTTSLP</sequence>
<feature type="region of interest" description="Disordered" evidence="1">
    <location>
        <begin position="65"/>
        <end position="84"/>
    </location>
</feature>
<dbReference type="AlphaFoldDB" id="A0AA36DQ55"/>
<evidence type="ECO:0000313" key="3">
    <source>
        <dbReference type="Proteomes" id="UP001176961"/>
    </source>
</evidence>
<dbReference type="Proteomes" id="UP001176961">
    <property type="component" value="Unassembled WGS sequence"/>
</dbReference>
<gene>
    <name evidence="2" type="ORF">CYNAS_LOCUS3631</name>
</gene>
<reference evidence="2" key="1">
    <citation type="submission" date="2023-07" db="EMBL/GenBank/DDBJ databases">
        <authorList>
            <consortium name="CYATHOMIX"/>
        </authorList>
    </citation>
    <scope>NUCLEOTIDE SEQUENCE</scope>
    <source>
        <strain evidence="2">N/A</strain>
    </source>
</reference>
<comment type="caution">
    <text evidence="2">The sequence shown here is derived from an EMBL/GenBank/DDBJ whole genome shotgun (WGS) entry which is preliminary data.</text>
</comment>